<evidence type="ECO:0000256" key="3">
    <source>
        <dbReference type="ARBA" id="ARBA00022679"/>
    </source>
</evidence>
<evidence type="ECO:0000313" key="11">
    <source>
        <dbReference type="EMBL" id="MBD3870822.1"/>
    </source>
</evidence>
<dbReference type="SUPFAM" id="SSF48452">
    <property type="entry name" value="TPR-like"/>
    <property type="match status" value="2"/>
</dbReference>
<dbReference type="Pfam" id="PF00069">
    <property type="entry name" value="Pkinase"/>
    <property type="match status" value="1"/>
</dbReference>
<dbReference type="CDD" id="cd14014">
    <property type="entry name" value="STKc_PknB_like"/>
    <property type="match status" value="1"/>
</dbReference>
<dbReference type="InterPro" id="IPR017441">
    <property type="entry name" value="Protein_kinase_ATP_BS"/>
</dbReference>
<protein>
    <recommendedName>
        <fullName evidence="1">non-specific serine/threonine protein kinase</fullName>
        <ecNumber evidence="1">2.7.11.1</ecNumber>
    </recommendedName>
</protein>
<evidence type="ECO:0000256" key="2">
    <source>
        <dbReference type="ARBA" id="ARBA00022527"/>
    </source>
</evidence>
<dbReference type="Gene3D" id="1.10.510.10">
    <property type="entry name" value="Transferase(Phosphotransferase) domain 1"/>
    <property type="match status" value="1"/>
</dbReference>
<evidence type="ECO:0000259" key="10">
    <source>
        <dbReference type="PROSITE" id="PS50011"/>
    </source>
</evidence>
<dbReference type="EMBL" id="JACXWA010000092">
    <property type="protein sequence ID" value="MBD3870822.1"/>
    <property type="molecule type" value="Genomic_DNA"/>
</dbReference>
<keyword evidence="9" id="KW-0472">Membrane</keyword>
<dbReference type="SMART" id="SM00028">
    <property type="entry name" value="TPR"/>
    <property type="match status" value="6"/>
</dbReference>
<dbReference type="Gene3D" id="3.30.200.20">
    <property type="entry name" value="Phosphorylase Kinase, domain 1"/>
    <property type="match status" value="1"/>
</dbReference>
<feature type="domain" description="Protein kinase" evidence="10">
    <location>
        <begin position="9"/>
        <end position="268"/>
    </location>
</feature>
<dbReference type="Proteomes" id="UP000598633">
    <property type="component" value="Unassembled WGS sequence"/>
</dbReference>
<dbReference type="EC" id="2.7.11.1" evidence="1"/>
<dbReference type="GO" id="GO:0005524">
    <property type="term" value="F:ATP binding"/>
    <property type="evidence" value="ECO:0007669"/>
    <property type="project" value="UniProtKB-UniRule"/>
</dbReference>
<dbReference type="PANTHER" id="PTHR43289:SF6">
    <property type="entry name" value="SERINE_THREONINE-PROTEIN KINASE NEKL-3"/>
    <property type="match status" value="1"/>
</dbReference>
<keyword evidence="9" id="KW-1133">Transmembrane helix</keyword>
<keyword evidence="9" id="KW-0812">Transmembrane</keyword>
<evidence type="ECO:0000256" key="1">
    <source>
        <dbReference type="ARBA" id="ARBA00012513"/>
    </source>
</evidence>
<dbReference type="InterPro" id="IPR011990">
    <property type="entry name" value="TPR-like_helical_dom_sf"/>
</dbReference>
<dbReference type="PROSITE" id="PS50011">
    <property type="entry name" value="PROTEIN_KINASE_DOM"/>
    <property type="match status" value="1"/>
</dbReference>
<feature type="repeat" description="TPR" evidence="7">
    <location>
        <begin position="548"/>
        <end position="581"/>
    </location>
</feature>
<organism evidence="11 12">
    <name type="scientific">Candidatus Sulfomarinibacter kjeldsenii</name>
    <dbReference type="NCBI Taxonomy" id="2885994"/>
    <lineage>
        <taxon>Bacteria</taxon>
        <taxon>Pseudomonadati</taxon>
        <taxon>Acidobacteriota</taxon>
        <taxon>Thermoanaerobaculia</taxon>
        <taxon>Thermoanaerobaculales</taxon>
        <taxon>Candidatus Sulfomarinibacteraceae</taxon>
        <taxon>Candidatus Sulfomarinibacter</taxon>
    </lineage>
</organism>
<keyword evidence="2" id="KW-0723">Serine/threonine-protein kinase</keyword>
<feature type="transmembrane region" description="Helical" evidence="9">
    <location>
        <begin position="298"/>
        <end position="318"/>
    </location>
</feature>
<dbReference type="PANTHER" id="PTHR43289">
    <property type="entry name" value="MITOGEN-ACTIVATED PROTEIN KINASE KINASE KINASE 20-RELATED"/>
    <property type="match status" value="1"/>
</dbReference>
<dbReference type="GO" id="GO:0004674">
    <property type="term" value="F:protein serine/threonine kinase activity"/>
    <property type="evidence" value="ECO:0007669"/>
    <property type="project" value="UniProtKB-KW"/>
</dbReference>
<dbReference type="InterPro" id="IPR019734">
    <property type="entry name" value="TPR_rpt"/>
</dbReference>
<dbReference type="Pfam" id="PF13432">
    <property type="entry name" value="TPR_16"/>
    <property type="match status" value="1"/>
</dbReference>
<dbReference type="PROSITE" id="PS00107">
    <property type="entry name" value="PROTEIN_KINASE_ATP"/>
    <property type="match status" value="1"/>
</dbReference>
<dbReference type="SUPFAM" id="SSF56112">
    <property type="entry name" value="Protein kinase-like (PK-like)"/>
    <property type="match status" value="1"/>
</dbReference>
<dbReference type="InterPro" id="IPR000719">
    <property type="entry name" value="Prot_kinase_dom"/>
</dbReference>
<dbReference type="Gene3D" id="1.25.40.10">
    <property type="entry name" value="Tetratricopeptide repeat domain"/>
    <property type="match status" value="1"/>
</dbReference>
<name>A0A8J6XXK3_9BACT</name>
<dbReference type="InterPro" id="IPR011009">
    <property type="entry name" value="Kinase-like_dom_sf"/>
</dbReference>
<proteinExistence type="predicted"/>
<evidence type="ECO:0000256" key="8">
    <source>
        <dbReference type="PROSITE-ProRule" id="PRU10141"/>
    </source>
</evidence>
<dbReference type="SMART" id="SM00220">
    <property type="entry name" value="S_TKc"/>
    <property type="match status" value="1"/>
</dbReference>
<accession>A0A8J6XXK3</accession>
<feature type="binding site" evidence="8">
    <location>
        <position position="38"/>
    </location>
    <ligand>
        <name>ATP</name>
        <dbReference type="ChEBI" id="CHEBI:30616"/>
    </ligand>
</feature>
<keyword evidence="6 8" id="KW-0067">ATP-binding</keyword>
<dbReference type="AlphaFoldDB" id="A0A8J6XXK3"/>
<reference evidence="11 12" key="1">
    <citation type="submission" date="2020-08" db="EMBL/GenBank/DDBJ databases">
        <title>Acidobacteriota in marine sediments use diverse sulfur dissimilation pathways.</title>
        <authorList>
            <person name="Wasmund K."/>
        </authorList>
    </citation>
    <scope>NUCLEOTIDE SEQUENCE [LARGE SCALE GENOMIC DNA]</scope>
    <source>
        <strain evidence="11">MAG AM3-A</strain>
    </source>
</reference>
<keyword evidence="3" id="KW-0808">Transferase</keyword>
<evidence type="ECO:0000256" key="4">
    <source>
        <dbReference type="ARBA" id="ARBA00022741"/>
    </source>
</evidence>
<sequence length="869" mass="96030">MIGRTVSHYRIVERLGGGGMGIVYRAKDTRLDRSVALKFLPIEWCQDSLFRERFTREARAASTLDHPHICTVFDIDETPEGQLFIAMAFCPGDTLKEKILRGPMPIDEAIGIAIQIGEALGAAHAGGTIHRDIKPANILITDRDQVKVVDFGLAKLAGEATVTRQGSVIGTPAYMSPEQATGEETDGRSDLWALGAILYEMVTGRRAFKADHEQAILLAITTSDPTPIDNLRSEVPAEVQRIIRRCLKRNPQERYQAAGELVADLKRFRGDPTPAEIVTQTLPSAARARRRWTFKHRVLPLAAVLAAVVLVATLYPTFTQSQTRHLLVLPFNCPGTDGETELLCAGLLDTVTAKLTEMQRFESSLSVVPVSEVRGRRVISADMAHRIFGVGLVVTGSVLREDANIRIPIELVDATRLRQIRSRTITADNATDFVLQDRVVAALEEMLNLEFGAAEREAMMTGGTSNAEAAGLFLEARGYAGKTPTEVHLTRAMSLYREALEIDPAYADAMIQLADACEQRFELGGDAIWLEHGANYAQRAVSLAPELPAAQFAAGRFELANSSYEKAISHLQRTIALDPLSVITYPYLAEAYEAAGEPQAAEETMVRAVRTGPENWMTYYEIGRFYFAERSDFQRAAGYFEKVIELLPKSSVGYSAFGGCLFYLGDRDAAREQLERAVAIGSDYEAFANLATLEFYEGNFNAAARLYEEALDINDSDNMVWLGLAEARKFGSGSPESVRDAYQRAADRVSRRLEVDPDNVGLLIDLAGLQLQIDQRTDALSIIERLPLDEVTAPHMMYSLAEIFEVLGDRGEALVWVERSLQAGYPLHVIEDYAAFEALRSDPRFDLLAKTYAEPRSNDSTEISKEEKN</sequence>
<dbReference type="FunFam" id="1.10.510.10:FF:000021">
    <property type="entry name" value="Serine/threonine protein kinase"/>
    <property type="match status" value="1"/>
</dbReference>
<keyword evidence="4 8" id="KW-0547">Nucleotide-binding</keyword>
<gene>
    <name evidence="11" type="ORF">IFJ97_05620</name>
</gene>
<dbReference type="PROSITE" id="PS50005">
    <property type="entry name" value="TPR"/>
    <property type="match status" value="2"/>
</dbReference>
<keyword evidence="7" id="KW-0802">TPR repeat</keyword>
<keyword evidence="5 11" id="KW-0418">Kinase</keyword>
<evidence type="ECO:0000256" key="9">
    <source>
        <dbReference type="SAM" id="Phobius"/>
    </source>
</evidence>
<evidence type="ECO:0000256" key="7">
    <source>
        <dbReference type="PROSITE-ProRule" id="PRU00339"/>
    </source>
</evidence>
<comment type="caution">
    <text evidence="11">The sequence shown here is derived from an EMBL/GenBank/DDBJ whole genome shotgun (WGS) entry which is preliminary data.</text>
</comment>
<evidence type="ECO:0000313" key="12">
    <source>
        <dbReference type="Proteomes" id="UP000598633"/>
    </source>
</evidence>
<evidence type="ECO:0000256" key="6">
    <source>
        <dbReference type="ARBA" id="ARBA00022840"/>
    </source>
</evidence>
<feature type="repeat" description="TPR" evidence="7">
    <location>
        <begin position="684"/>
        <end position="717"/>
    </location>
</feature>
<evidence type="ECO:0000256" key="5">
    <source>
        <dbReference type="ARBA" id="ARBA00022777"/>
    </source>
</evidence>